<protein>
    <submittedName>
        <fullName evidence="1">Uncharacterized protein</fullName>
    </submittedName>
</protein>
<evidence type="ECO:0000313" key="1">
    <source>
        <dbReference type="EMBL" id="KAA3499418.1"/>
    </source>
</evidence>
<organism evidence="1 2">
    <name type="scientific">Rhizobium rhizogenes</name>
    <name type="common">Agrobacterium rhizogenes</name>
    <dbReference type="NCBI Taxonomy" id="359"/>
    <lineage>
        <taxon>Bacteria</taxon>
        <taxon>Pseudomonadati</taxon>
        <taxon>Pseudomonadota</taxon>
        <taxon>Alphaproteobacteria</taxon>
        <taxon>Hyphomicrobiales</taxon>
        <taxon>Rhizobiaceae</taxon>
        <taxon>Rhizobium/Agrobacterium group</taxon>
        <taxon>Rhizobium</taxon>
    </lineage>
</organism>
<dbReference type="EMBL" id="QRFF01000006">
    <property type="protein sequence ID" value="KAA3499418.1"/>
    <property type="molecule type" value="Genomic_DNA"/>
</dbReference>
<gene>
    <name evidence="1" type="ORF">DXM27_19955</name>
</gene>
<accession>A0AA88EWQ9</accession>
<name>A0AA88EWQ9_RHIRH</name>
<proteinExistence type="predicted"/>
<reference evidence="1 2" key="1">
    <citation type="submission" date="2018-08" db="EMBL/GenBank/DDBJ databases">
        <title>Crown Gall in kiwifruit.</title>
        <authorList>
            <person name="Visnovsky S.B."/>
            <person name="Pitman A.R."/>
        </authorList>
    </citation>
    <scope>NUCLEOTIDE SEQUENCE [LARGE SCALE GENOMIC DNA]</scope>
    <source>
        <strain evidence="1 2">SBV_302_78_2</strain>
    </source>
</reference>
<dbReference type="AlphaFoldDB" id="A0AA88EWQ9"/>
<comment type="caution">
    <text evidence="1">The sequence shown here is derived from an EMBL/GenBank/DDBJ whole genome shotgun (WGS) entry which is preliminary data.</text>
</comment>
<evidence type="ECO:0000313" key="2">
    <source>
        <dbReference type="Proteomes" id="UP000473658"/>
    </source>
</evidence>
<dbReference type="Proteomes" id="UP000473658">
    <property type="component" value="Unassembled WGS sequence"/>
</dbReference>
<sequence length="79" mass="9044">MSALHWALAQRVGWERLCGKLHPPLRHCHMGQNENQISGNVQHIIAFGLHREWRVEMASGTGYQMPSPKRAFRKQQGVS</sequence>